<name>A0A0D7AG40_9AGAR</name>
<reference evidence="2 3" key="1">
    <citation type="journal article" date="2015" name="Fungal Genet. Biol.">
        <title>Evolution of novel wood decay mechanisms in Agaricales revealed by the genome sequences of Fistulina hepatica and Cylindrobasidium torrendii.</title>
        <authorList>
            <person name="Floudas D."/>
            <person name="Held B.W."/>
            <person name="Riley R."/>
            <person name="Nagy L.G."/>
            <person name="Koehler G."/>
            <person name="Ransdell A.S."/>
            <person name="Younus H."/>
            <person name="Chow J."/>
            <person name="Chiniquy J."/>
            <person name="Lipzen A."/>
            <person name="Tritt A."/>
            <person name="Sun H."/>
            <person name="Haridas S."/>
            <person name="LaButti K."/>
            <person name="Ohm R.A."/>
            <person name="Kues U."/>
            <person name="Blanchette R.A."/>
            <person name="Grigoriev I.V."/>
            <person name="Minto R.E."/>
            <person name="Hibbett D.S."/>
        </authorList>
    </citation>
    <scope>NUCLEOTIDE SEQUENCE [LARGE SCALE GENOMIC DNA]</scope>
    <source>
        <strain evidence="2 3">ATCC 64428</strain>
    </source>
</reference>
<sequence>MSRRLREAIEHAQALPEGPGDLPPPPSGPRIVLHVSEHLRTAPNSFGLIREYRRRPITIPDISNSFSSFVVSPSPPKHQCRNRSILDIIYPFKNISSFLFLRYHLKGSGKKTRQDREDLRQLLLDPLFKPEDINGVNFDDLERELALDRQSPWSDRGWRSDSVTIETARRRGLSDPEPDRSSISFVLRDVHYRPLIHVLRSTVQEDPASTSFHWHPFQQYWKPPYPEFEEQRIYNELYSSNAFLEAERDVLAKAPKGPDEPPPVVAAFMIWSDATHVAQFGDAKLWPAYVYFGNQSHYARGRPTAKAAHHVAFFPSLPDSFNDFLQNHGIRATEPLLTHCRRELFHAVWSLLLNDPEFLDAYENGIVLTCLDGVKRRVYIRIFTYSADYPEKILIATLRNIGTHLCPRCLVVKSNIFKIATSEDMKVRMAERRYDDEDLRSKVSASRKLLYEEGYVVNSQVVNNILKDGSYVPTVNAFSRSLRVFKFDIFVALVVDLMHELELGVWKSLLVHIVRILEALPPDRKSNFDLRFRQVPTFGRSTIRRFATNVSEMKKLAARDFEDILQCCIPCLEGVIDEPHGSKISDVLYLLVYWHSLAKLRMHCDLSLNLLERVQTQLGKALRYFAFVTCAAFETFETDKEFAARKRNESRRLLTGPIDEAQPSQSRMRPAPNPGKRRKTFNLNTPKVHSMPDYPSTIRRYGVTDSYSTKTGELEHRQVKRRYAQTNRNSVVSQIVNIDVRERTIDRMTEELEAALSGDVSSGDEEEVDIASMESHHQIAQDETEKINLPVWLSEHAEDPAFKNFSLHLKAHIIGRLDDSFDSDYAFSESQLAQLRFHNNVIYPHATATFNYTRYDVMRDCDTINVNRSRRDIMIKASGEGFYSSERFWYARVLGVYHAKVYYRSAIKPQRINFLWVRWFQDDLSWPAGPSHLRLERIGFVSFDSGDSDPFGFVDPADVLRGCHLIPTFSLGITSQLLARSMARDFTHGDWMRYYVGCFVDRDMMMRYLGLGVGHLNSPDFPHEVWDLAEVEDAPATTDTPATTDVPATADALGTVDALGTTNMPAITDSHTVDGGRFNLEDEFDDWDIDEDPANFPVEVHEFDDD</sequence>
<evidence type="ECO:0000313" key="3">
    <source>
        <dbReference type="Proteomes" id="UP000054144"/>
    </source>
</evidence>
<evidence type="ECO:0000313" key="2">
    <source>
        <dbReference type="EMBL" id="KIY49798.1"/>
    </source>
</evidence>
<organism evidence="2 3">
    <name type="scientific">Fistulina hepatica ATCC 64428</name>
    <dbReference type="NCBI Taxonomy" id="1128425"/>
    <lineage>
        <taxon>Eukaryota</taxon>
        <taxon>Fungi</taxon>
        <taxon>Dikarya</taxon>
        <taxon>Basidiomycota</taxon>
        <taxon>Agaricomycotina</taxon>
        <taxon>Agaricomycetes</taxon>
        <taxon>Agaricomycetidae</taxon>
        <taxon>Agaricales</taxon>
        <taxon>Fistulinaceae</taxon>
        <taxon>Fistulina</taxon>
    </lineage>
</organism>
<evidence type="ECO:0000256" key="1">
    <source>
        <dbReference type="SAM" id="MobiDB-lite"/>
    </source>
</evidence>
<proteinExistence type="predicted"/>
<feature type="region of interest" description="Disordered" evidence="1">
    <location>
        <begin position="653"/>
        <end position="696"/>
    </location>
</feature>
<accession>A0A0D7AG40</accession>
<keyword evidence="3" id="KW-1185">Reference proteome</keyword>
<dbReference type="InterPro" id="IPR041078">
    <property type="entry name" value="Plavaka"/>
</dbReference>
<dbReference type="AlphaFoldDB" id="A0A0D7AG40"/>
<dbReference type="Pfam" id="PF18759">
    <property type="entry name" value="Plavaka"/>
    <property type="match status" value="1"/>
</dbReference>
<dbReference type="Proteomes" id="UP000054144">
    <property type="component" value="Unassembled WGS sequence"/>
</dbReference>
<gene>
    <name evidence="2" type="ORF">FISHEDRAFT_40613</name>
</gene>
<protein>
    <submittedName>
        <fullName evidence="2">Uncharacterized protein</fullName>
    </submittedName>
</protein>
<dbReference type="EMBL" id="KN881721">
    <property type="protein sequence ID" value="KIY49798.1"/>
    <property type="molecule type" value="Genomic_DNA"/>
</dbReference>
<dbReference type="OrthoDB" id="2687259at2759"/>